<keyword evidence="8" id="KW-0238">DNA-binding</keyword>
<dbReference type="Pfam" id="PF19833">
    <property type="entry name" value="RecG_dom3_C"/>
    <property type="match status" value="1"/>
</dbReference>
<keyword evidence="3 15" id="KW-0547">Nucleotide-binding</keyword>
<dbReference type="CDD" id="cd04488">
    <property type="entry name" value="RecG_wedge_OBF"/>
    <property type="match status" value="1"/>
</dbReference>
<dbReference type="PANTHER" id="PTHR47964:SF1">
    <property type="entry name" value="ATP-DEPENDENT DNA HELICASE HOMOLOG RECG, CHLOROPLASTIC"/>
    <property type="match status" value="1"/>
</dbReference>
<dbReference type="GO" id="GO:0006310">
    <property type="term" value="P:DNA recombination"/>
    <property type="evidence" value="ECO:0007669"/>
    <property type="project" value="UniProtKB-UniRule"/>
</dbReference>
<evidence type="ECO:0000256" key="8">
    <source>
        <dbReference type="ARBA" id="ARBA00023125"/>
    </source>
</evidence>
<comment type="caution">
    <text evidence="18">The sequence shown here is derived from an EMBL/GenBank/DDBJ whole genome shotgun (WGS) entry which is preliminary data.</text>
</comment>
<dbReference type="InterPro" id="IPR012340">
    <property type="entry name" value="NA-bd_OB-fold"/>
</dbReference>
<dbReference type="Proteomes" id="UP000215215">
    <property type="component" value="Unassembled WGS sequence"/>
</dbReference>
<evidence type="ECO:0000256" key="15">
    <source>
        <dbReference type="RuleBase" id="RU363016"/>
    </source>
</evidence>
<evidence type="ECO:0000313" key="18">
    <source>
        <dbReference type="EMBL" id="OYD14808.1"/>
    </source>
</evidence>
<dbReference type="CDD" id="cd18811">
    <property type="entry name" value="SF2_C_RecG"/>
    <property type="match status" value="1"/>
</dbReference>
<keyword evidence="7 15" id="KW-0067">ATP-binding</keyword>
<evidence type="ECO:0000256" key="10">
    <source>
        <dbReference type="ARBA" id="ARBA00023204"/>
    </source>
</evidence>
<dbReference type="Pfam" id="PF17191">
    <property type="entry name" value="RecG_wedge"/>
    <property type="match status" value="1"/>
</dbReference>
<evidence type="ECO:0000256" key="3">
    <source>
        <dbReference type="ARBA" id="ARBA00022741"/>
    </source>
</evidence>
<dbReference type="SUPFAM" id="SSF50249">
    <property type="entry name" value="Nucleic acid-binding proteins"/>
    <property type="match status" value="1"/>
</dbReference>
<feature type="domain" description="Helicase ATP-binding" evidence="16">
    <location>
        <begin position="267"/>
        <end position="431"/>
    </location>
</feature>
<sequence length="685" mass="77914">MYEGLDTPIQYLKGVGPVRAELLAKLGVNNIRDLFYLVPRRYVKRKYIGNLSYGDEAYVWGRVVYQETKFSRKGEIVSLVIDDGTGLLECGFFNSPFLKDKFKDGDEIGVIGKTTFFARKLQFINPEIDTDRGLASLPIIPVYPLTSGLRQRYIRKITRLGFERYIDDIKETLPHDIISSNNLCSLPTALRCLHFPKSVEEAKRARERLGFEELFLFEIIMQKRRLEKKKKGIRFKGGCGYARTLLSYLGFDFTKAQRRVLWEIFSDMESPYQMHRLLQGDVGSGKTIVATICMLKAVESGHQAALMAPTEVLAEQHYFVLSHLLSNLKSDAVTPYLLTGSTPAKEREEIFEKIRNGEAGIVIGTHALIEEGVEFKSLGLCVIDEQHRFGVMQRLALKEKGEYPDLLVMTATPIPRSLSLTLYGDLDVSVLDELPAGRKPVITRWVRGAGRRTNVYAFTRKKIDSGRQTYIVYPLIEESEKLDLEAAKEGYEKLKGGVFKRYKVGLLHGRMRGRDKDEIMRTFRDGEIQILITTTVIEVGVDVPNATVMVIEHAERFGLAQLHQLRGRIGRGREQSYCILLTPQRMGEEAEKRLSVIENENDGFKIAEKDLKIRGPGEFFGTRQSGIPELSSPDLIMDTKLLVRARDEAVRLLEYDPDLQKPENDIIRRSILTRYKDKIVLTEAG</sequence>
<dbReference type="Pfam" id="PF00271">
    <property type="entry name" value="Helicase_C"/>
    <property type="match status" value="1"/>
</dbReference>
<dbReference type="Gene3D" id="2.40.50.140">
    <property type="entry name" value="Nucleic acid-binding proteins"/>
    <property type="match status" value="1"/>
</dbReference>
<dbReference type="InterPro" id="IPR045562">
    <property type="entry name" value="RecG_dom3_C"/>
</dbReference>
<dbReference type="PROSITE" id="PS51194">
    <property type="entry name" value="HELICASE_CTER"/>
    <property type="match status" value="1"/>
</dbReference>
<keyword evidence="9 15" id="KW-0233">DNA recombination</keyword>
<dbReference type="InterPro" id="IPR001650">
    <property type="entry name" value="Helicase_C-like"/>
</dbReference>
<dbReference type="EC" id="5.6.2.4" evidence="13 15"/>
<evidence type="ECO:0000256" key="7">
    <source>
        <dbReference type="ARBA" id="ARBA00022840"/>
    </source>
</evidence>
<dbReference type="Gene3D" id="3.40.50.300">
    <property type="entry name" value="P-loop containing nucleotide triphosphate hydrolases"/>
    <property type="match status" value="2"/>
</dbReference>
<evidence type="ECO:0000256" key="11">
    <source>
        <dbReference type="ARBA" id="ARBA00023235"/>
    </source>
</evidence>
<evidence type="ECO:0000256" key="4">
    <source>
        <dbReference type="ARBA" id="ARBA00022763"/>
    </source>
</evidence>
<evidence type="ECO:0000256" key="5">
    <source>
        <dbReference type="ARBA" id="ARBA00022801"/>
    </source>
</evidence>
<protein>
    <recommendedName>
        <fullName evidence="2 15">ATP-dependent DNA helicase RecG</fullName>
        <ecNumber evidence="13 15">5.6.2.4</ecNumber>
    </recommendedName>
</protein>
<keyword evidence="11" id="KW-0413">Isomerase</keyword>
<dbReference type="GO" id="GO:0043138">
    <property type="term" value="F:3'-5' DNA helicase activity"/>
    <property type="evidence" value="ECO:0007669"/>
    <property type="project" value="UniProtKB-EC"/>
</dbReference>
<dbReference type="InterPro" id="IPR047112">
    <property type="entry name" value="RecG/Mfd"/>
</dbReference>
<organism evidence="18 19">
    <name type="scientific">candidate division WOR-3 bacterium JGI_Cruoil_03_44_89</name>
    <dbReference type="NCBI Taxonomy" id="1973748"/>
    <lineage>
        <taxon>Bacteria</taxon>
        <taxon>Bacteria division WOR-3</taxon>
    </lineage>
</organism>
<dbReference type="NCBIfam" id="TIGR00643">
    <property type="entry name" value="recG"/>
    <property type="match status" value="1"/>
</dbReference>
<dbReference type="GO" id="GO:0016887">
    <property type="term" value="F:ATP hydrolysis activity"/>
    <property type="evidence" value="ECO:0007669"/>
    <property type="project" value="RHEA"/>
</dbReference>
<dbReference type="InterPro" id="IPR014001">
    <property type="entry name" value="Helicase_ATP-bd"/>
</dbReference>
<dbReference type="AlphaFoldDB" id="A0A235BR46"/>
<evidence type="ECO:0000256" key="9">
    <source>
        <dbReference type="ARBA" id="ARBA00023172"/>
    </source>
</evidence>
<evidence type="ECO:0000259" key="16">
    <source>
        <dbReference type="PROSITE" id="PS51192"/>
    </source>
</evidence>
<reference evidence="18 19" key="1">
    <citation type="submission" date="2017-07" db="EMBL/GenBank/DDBJ databases">
        <title>Recovery of genomes from metagenomes via a dereplication, aggregation, and scoring strategy.</title>
        <authorList>
            <person name="Sieber C.M."/>
            <person name="Probst A.J."/>
            <person name="Sharrar A."/>
            <person name="Thomas B.C."/>
            <person name="Hess M."/>
            <person name="Tringe S.G."/>
            <person name="Banfield J.F."/>
        </authorList>
    </citation>
    <scope>NUCLEOTIDE SEQUENCE [LARGE SCALE GENOMIC DNA]</scope>
    <source>
        <strain evidence="18">JGI_Cruoil_03_44_89</strain>
    </source>
</reference>
<dbReference type="SMART" id="SM00487">
    <property type="entry name" value="DEXDc"/>
    <property type="match status" value="1"/>
</dbReference>
<evidence type="ECO:0000256" key="2">
    <source>
        <dbReference type="ARBA" id="ARBA00017846"/>
    </source>
</evidence>
<evidence type="ECO:0000256" key="14">
    <source>
        <dbReference type="ARBA" id="ARBA00048988"/>
    </source>
</evidence>
<dbReference type="NCBIfam" id="NF008165">
    <property type="entry name" value="PRK10917.1-3"/>
    <property type="match status" value="1"/>
</dbReference>
<evidence type="ECO:0000256" key="6">
    <source>
        <dbReference type="ARBA" id="ARBA00022806"/>
    </source>
</evidence>
<dbReference type="GO" id="GO:0003677">
    <property type="term" value="F:DNA binding"/>
    <property type="evidence" value="ECO:0007669"/>
    <property type="project" value="UniProtKB-KW"/>
</dbReference>
<keyword evidence="6 15" id="KW-0347">Helicase</keyword>
<dbReference type="InterPro" id="IPR033454">
    <property type="entry name" value="RecG_wedge"/>
</dbReference>
<dbReference type="PANTHER" id="PTHR47964">
    <property type="entry name" value="ATP-DEPENDENT DNA HELICASE HOMOLOG RECG, CHLOROPLASTIC"/>
    <property type="match status" value="1"/>
</dbReference>
<dbReference type="GO" id="GO:0005524">
    <property type="term" value="F:ATP binding"/>
    <property type="evidence" value="ECO:0007669"/>
    <property type="project" value="UniProtKB-KW"/>
</dbReference>
<evidence type="ECO:0000259" key="17">
    <source>
        <dbReference type="PROSITE" id="PS51194"/>
    </source>
</evidence>
<feature type="domain" description="Helicase C-terminal" evidence="17">
    <location>
        <begin position="451"/>
        <end position="617"/>
    </location>
</feature>
<dbReference type="PROSITE" id="PS51192">
    <property type="entry name" value="HELICASE_ATP_BIND_1"/>
    <property type="match status" value="1"/>
</dbReference>
<keyword evidence="10 15" id="KW-0234">DNA repair</keyword>
<dbReference type="SMART" id="SM00490">
    <property type="entry name" value="HELICc"/>
    <property type="match status" value="2"/>
</dbReference>
<keyword evidence="5 15" id="KW-0378">Hydrolase</keyword>
<proteinExistence type="inferred from homology"/>
<evidence type="ECO:0000256" key="13">
    <source>
        <dbReference type="ARBA" id="ARBA00034808"/>
    </source>
</evidence>
<comment type="function">
    <text evidence="15">Plays a critical role in recombination and DNA repair. Helps process Holliday junction intermediates to mature products by catalyzing branch migration. Has replication fork regression activity, unwinds stalled or blocked replication forks to make a HJ that can be resolved. Has a DNA unwinding activity characteristic of a DNA helicase with 3'-5' polarity.</text>
</comment>
<evidence type="ECO:0000313" key="19">
    <source>
        <dbReference type="Proteomes" id="UP000215215"/>
    </source>
</evidence>
<dbReference type="Pfam" id="PF00270">
    <property type="entry name" value="DEAD"/>
    <property type="match status" value="1"/>
</dbReference>
<dbReference type="SUPFAM" id="SSF52540">
    <property type="entry name" value="P-loop containing nucleoside triphosphate hydrolases"/>
    <property type="match status" value="2"/>
</dbReference>
<name>A0A235BR46_UNCW3</name>
<accession>A0A235BR46</accession>
<dbReference type="InterPro" id="IPR004609">
    <property type="entry name" value="ATP-dep_DNA_helicase_RecG"/>
</dbReference>
<comment type="catalytic activity">
    <reaction evidence="14 15">
        <text>ATP + H2O = ADP + phosphate + H(+)</text>
        <dbReference type="Rhea" id="RHEA:13065"/>
        <dbReference type="ChEBI" id="CHEBI:15377"/>
        <dbReference type="ChEBI" id="CHEBI:15378"/>
        <dbReference type="ChEBI" id="CHEBI:30616"/>
        <dbReference type="ChEBI" id="CHEBI:43474"/>
        <dbReference type="ChEBI" id="CHEBI:456216"/>
        <dbReference type="EC" id="5.6.2.4"/>
    </reaction>
</comment>
<dbReference type="InterPro" id="IPR027417">
    <property type="entry name" value="P-loop_NTPase"/>
</dbReference>
<comment type="similarity">
    <text evidence="1 15">Belongs to the helicase family. RecG subfamily.</text>
</comment>
<keyword evidence="4 15" id="KW-0227">DNA damage</keyword>
<dbReference type="GO" id="GO:0006281">
    <property type="term" value="P:DNA repair"/>
    <property type="evidence" value="ECO:0007669"/>
    <property type="project" value="UniProtKB-UniRule"/>
</dbReference>
<dbReference type="InterPro" id="IPR011545">
    <property type="entry name" value="DEAD/DEAH_box_helicase_dom"/>
</dbReference>
<evidence type="ECO:0000256" key="1">
    <source>
        <dbReference type="ARBA" id="ARBA00007504"/>
    </source>
</evidence>
<evidence type="ECO:0000256" key="12">
    <source>
        <dbReference type="ARBA" id="ARBA00034617"/>
    </source>
</evidence>
<dbReference type="CDD" id="cd17992">
    <property type="entry name" value="DEXHc_RecG"/>
    <property type="match status" value="1"/>
</dbReference>
<dbReference type="EMBL" id="NOZQ01000157">
    <property type="protein sequence ID" value="OYD14808.1"/>
    <property type="molecule type" value="Genomic_DNA"/>
</dbReference>
<gene>
    <name evidence="18" type="ORF">CH333_07150</name>
</gene>
<dbReference type="NCBIfam" id="NF008168">
    <property type="entry name" value="PRK10917.2-2"/>
    <property type="match status" value="1"/>
</dbReference>
<comment type="catalytic activity">
    <reaction evidence="12 15">
        <text>Couples ATP hydrolysis with the unwinding of duplex DNA by translocating in the 3'-5' direction.</text>
        <dbReference type="EC" id="5.6.2.4"/>
    </reaction>
</comment>